<dbReference type="STRING" id="490622.A0A395NJS8"/>
<organism evidence="2 3">
    <name type="scientific">Trichoderma arundinaceum</name>
    <dbReference type="NCBI Taxonomy" id="490622"/>
    <lineage>
        <taxon>Eukaryota</taxon>
        <taxon>Fungi</taxon>
        <taxon>Dikarya</taxon>
        <taxon>Ascomycota</taxon>
        <taxon>Pezizomycotina</taxon>
        <taxon>Sordariomycetes</taxon>
        <taxon>Hypocreomycetidae</taxon>
        <taxon>Hypocreales</taxon>
        <taxon>Hypocreaceae</taxon>
        <taxon>Trichoderma</taxon>
    </lineage>
</organism>
<dbReference type="EMBL" id="PXOA01000363">
    <property type="protein sequence ID" value="RFU76288.1"/>
    <property type="molecule type" value="Genomic_DNA"/>
</dbReference>
<feature type="compositionally biased region" description="Low complexity" evidence="1">
    <location>
        <begin position="17"/>
        <end position="31"/>
    </location>
</feature>
<comment type="caution">
    <text evidence="2">The sequence shown here is derived from an EMBL/GenBank/DDBJ whole genome shotgun (WGS) entry which is preliminary data.</text>
</comment>
<accession>A0A395NJS8</accession>
<feature type="region of interest" description="Disordered" evidence="1">
    <location>
        <begin position="17"/>
        <end position="82"/>
    </location>
</feature>
<proteinExistence type="predicted"/>
<keyword evidence="3" id="KW-1185">Reference proteome</keyword>
<dbReference type="Proteomes" id="UP000266272">
    <property type="component" value="Unassembled WGS sequence"/>
</dbReference>
<feature type="compositionally biased region" description="Basic and acidic residues" evidence="1">
    <location>
        <begin position="475"/>
        <end position="486"/>
    </location>
</feature>
<evidence type="ECO:0000256" key="1">
    <source>
        <dbReference type="SAM" id="MobiDB-lite"/>
    </source>
</evidence>
<protein>
    <submittedName>
        <fullName evidence="2">Uncharacterized protein</fullName>
    </submittedName>
</protein>
<dbReference type="AlphaFoldDB" id="A0A395NJS8"/>
<sequence>MFRHSAIVAKLRALVDDMTTSSSPSMPASSGAKEDDERVIESPATTPPTTQRPKLPSPPRRSPPAQRASRRRRPEKGSLRDILRQNAGTSLFVRPIGWTDLHASLLGVRFCELPVCDTPRPCNLPGSPPTQGHMRPSHTITKLSEALTEILLPTSPLPKASSTAVKAVLMTLWPAAFAKWQLFPELNMYFGDKVYHDAVRVQALWNFPSNPSALSSQSSVATISTRPAESYGPPSSNSTTHCTANLPMLCYIGKNQLASIRKSIFRVAIGPDNNPNIPVQRLQQLRAKLLIPADADQDAHFVGIFLAMAQRHFYTAPAPMFTRESYWSPRKGDPHRPDFQDVKMRILTHDTETCEFLVYTGHVTAKFLDRFYDPSSAPYDEDGTVAGMKIEFARVPIWPILGLRERLGKALGEDIVGSFDANSMETWEDDGSGSESRSGEPESRSANIKRKRGTPPTIFNGSLEEESDEDQSNMGDKKRCLGEEGNRVGVVV</sequence>
<evidence type="ECO:0000313" key="2">
    <source>
        <dbReference type="EMBL" id="RFU76288.1"/>
    </source>
</evidence>
<name>A0A395NJS8_TRIAR</name>
<reference evidence="2 3" key="1">
    <citation type="journal article" date="2018" name="PLoS Pathog.">
        <title>Evolution of structural diversity of trichothecenes, a family of toxins produced by plant pathogenic and entomopathogenic fungi.</title>
        <authorList>
            <person name="Proctor R.H."/>
            <person name="McCormick S.P."/>
            <person name="Kim H.S."/>
            <person name="Cardoza R.E."/>
            <person name="Stanley A.M."/>
            <person name="Lindo L."/>
            <person name="Kelly A."/>
            <person name="Brown D.W."/>
            <person name="Lee T."/>
            <person name="Vaughan M.M."/>
            <person name="Alexander N.J."/>
            <person name="Busman M."/>
            <person name="Gutierrez S."/>
        </authorList>
    </citation>
    <scope>NUCLEOTIDE SEQUENCE [LARGE SCALE GENOMIC DNA]</scope>
    <source>
        <strain evidence="2 3">IBT 40837</strain>
    </source>
</reference>
<feature type="region of interest" description="Disordered" evidence="1">
    <location>
        <begin position="422"/>
        <end position="492"/>
    </location>
</feature>
<gene>
    <name evidence="2" type="ORF">TARUN_5952</name>
</gene>
<dbReference type="OrthoDB" id="5236816at2759"/>
<evidence type="ECO:0000313" key="3">
    <source>
        <dbReference type="Proteomes" id="UP000266272"/>
    </source>
</evidence>